<feature type="non-terminal residue" evidence="4">
    <location>
        <position position="161"/>
    </location>
</feature>
<dbReference type="Pfam" id="PF00589">
    <property type="entry name" value="Phage_integrase"/>
    <property type="match status" value="1"/>
</dbReference>
<reference evidence="4" key="1">
    <citation type="journal article" date="2014" name="Front. Microbiol.">
        <title>High frequency of phylogenetically diverse reductive dehalogenase-homologous genes in deep subseafloor sedimentary metagenomes.</title>
        <authorList>
            <person name="Kawai M."/>
            <person name="Futagami T."/>
            <person name="Toyoda A."/>
            <person name="Takaki Y."/>
            <person name="Nishi S."/>
            <person name="Hori S."/>
            <person name="Arai W."/>
            <person name="Tsubouchi T."/>
            <person name="Morono Y."/>
            <person name="Uchiyama I."/>
            <person name="Ito T."/>
            <person name="Fujiyama A."/>
            <person name="Inagaki F."/>
            <person name="Takami H."/>
        </authorList>
    </citation>
    <scope>NUCLEOTIDE SEQUENCE</scope>
    <source>
        <strain evidence="4">Expedition CK06-06</strain>
    </source>
</reference>
<protein>
    <recommendedName>
        <fullName evidence="3">Tyr recombinase domain-containing protein</fullName>
    </recommendedName>
</protein>
<evidence type="ECO:0000256" key="1">
    <source>
        <dbReference type="ARBA" id="ARBA00023125"/>
    </source>
</evidence>
<dbReference type="CDD" id="cd01189">
    <property type="entry name" value="INT_ICEBs1_C_like"/>
    <property type="match status" value="1"/>
</dbReference>
<accession>X1P2G6</accession>
<evidence type="ECO:0000259" key="3">
    <source>
        <dbReference type="PROSITE" id="PS51898"/>
    </source>
</evidence>
<dbReference type="InterPro" id="IPR002104">
    <property type="entry name" value="Integrase_catalytic"/>
</dbReference>
<dbReference type="InterPro" id="IPR011010">
    <property type="entry name" value="DNA_brk_join_enz"/>
</dbReference>
<dbReference type="EMBL" id="BARV01040068">
    <property type="protein sequence ID" value="GAI50487.1"/>
    <property type="molecule type" value="Genomic_DNA"/>
</dbReference>
<dbReference type="GO" id="GO:0015074">
    <property type="term" value="P:DNA integration"/>
    <property type="evidence" value="ECO:0007669"/>
    <property type="project" value="InterPro"/>
</dbReference>
<dbReference type="SUPFAM" id="SSF56349">
    <property type="entry name" value="DNA breaking-rejoining enzymes"/>
    <property type="match status" value="1"/>
</dbReference>
<dbReference type="PANTHER" id="PTHR30349:SF41">
    <property type="entry name" value="INTEGRASE_RECOMBINASE PROTEIN MJ0367-RELATED"/>
    <property type="match status" value="1"/>
</dbReference>
<dbReference type="PROSITE" id="PS51898">
    <property type="entry name" value="TYR_RECOMBINASE"/>
    <property type="match status" value="1"/>
</dbReference>
<dbReference type="GO" id="GO:0006310">
    <property type="term" value="P:DNA recombination"/>
    <property type="evidence" value="ECO:0007669"/>
    <property type="project" value="UniProtKB-KW"/>
</dbReference>
<keyword evidence="2" id="KW-0233">DNA recombination</keyword>
<dbReference type="PANTHER" id="PTHR30349">
    <property type="entry name" value="PHAGE INTEGRASE-RELATED"/>
    <property type="match status" value="1"/>
</dbReference>
<organism evidence="4">
    <name type="scientific">marine sediment metagenome</name>
    <dbReference type="NCBI Taxonomy" id="412755"/>
    <lineage>
        <taxon>unclassified sequences</taxon>
        <taxon>metagenomes</taxon>
        <taxon>ecological metagenomes</taxon>
    </lineage>
</organism>
<comment type="caution">
    <text evidence="4">The sequence shown here is derived from an EMBL/GenBank/DDBJ whole genome shotgun (WGS) entry which is preliminary data.</text>
</comment>
<dbReference type="GO" id="GO:0003677">
    <property type="term" value="F:DNA binding"/>
    <property type="evidence" value="ECO:0007669"/>
    <property type="project" value="UniProtKB-KW"/>
</dbReference>
<dbReference type="Gene3D" id="1.10.443.10">
    <property type="entry name" value="Intergrase catalytic core"/>
    <property type="match status" value="1"/>
</dbReference>
<dbReference type="InterPro" id="IPR050090">
    <property type="entry name" value="Tyrosine_recombinase_XerCD"/>
</dbReference>
<name>X1P2G6_9ZZZZ</name>
<gene>
    <name evidence="4" type="ORF">S06H3_61186</name>
</gene>
<dbReference type="InterPro" id="IPR013762">
    <property type="entry name" value="Integrase-like_cat_sf"/>
</dbReference>
<dbReference type="AlphaFoldDB" id="X1P2G6"/>
<sequence length="161" mass="18365">MALKWGLISRNPADAVTPPRPQRSEIQTMNENEVQTFLKIAKETPYHALFYLALFTGMRRSELLALRWCDMDLDMCEVSVTRSLHLLRDGTITIQQPKTARARRQIALPPSATLMLKEYKEQQALEYSMLGVSLEDNGLVFSQHDGRPLLPDSVSHAWVKI</sequence>
<evidence type="ECO:0000313" key="4">
    <source>
        <dbReference type="EMBL" id="GAI50487.1"/>
    </source>
</evidence>
<feature type="domain" description="Tyr recombinase" evidence="3">
    <location>
        <begin position="24"/>
        <end position="161"/>
    </location>
</feature>
<keyword evidence="1" id="KW-0238">DNA-binding</keyword>
<evidence type="ECO:0000256" key="2">
    <source>
        <dbReference type="ARBA" id="ARBA00023172"/>
    </source>
</evidence>
<proteinExistence type="predicted"/>